<proteinExistence type="predicted"/>
<keyword evidence="4 9" id="KW-0418">Kinase</keyword>
<evidence type="ECO:0000256" key="6">
    <source>
        <dbReference type="ARBA" id="ARBA00023012"/>
    </source>
</evidence>
<evidence type="ECO:0000256" key="4">
    <source>
        <dbReference type="ARBA" id="ARBA00022777"/>
    </source>
</evidence>
<organism evidence="9">
    <name type="scientific">Candidatus Nitrosarchaeum limnium SFB1</name>
    <dbReference type="NCBI Taxonomy" id="886738"/>
    <lineage>
        <taxon>Archaea</taxon>
        <taxon>Nitrososphaerota</taxon>
        <taxon>Nitrososphaeria</taxon>
        <taxon>Nitrosopumilales</taxon>
        <taxon>Nitrosopumilaceae</taxon>
        <taxon>Nitrosarchaeum</taxon>
    </lineage>
</organism>
<keyword evidence="3" id="KW-0547">Nucleotide-binding</keyword>
<dbReference type="Pfam" id="PF00512">
    <property type="entry name" value="HisKA"/>
    <property type="match status" value="1"/>
</dbReference>
<comment type="caution">
    <text evidence="9">The sequence shown here is derived from an EMBL/GenBank/DDBJ whole genome shotgun (WGS) entry which is preliminary data.</text>
</comment>
<accession>F3KKV6</accession>
<gene>
    <name evidence="9" type="ORF">Nlim_1130</name>
</gene>
<keyword evidence="7" id="KW-1133">Transmembrane helix</keyword>
<dbReference type="STRING" id="886738.Nlim_1130"/>
<dbReference type="Gene3D" id="3.30.565.10">
    <property type="entry name" value="Histidine kinase-like ATPase, C-terminal domain"/>
    <property type="match status" value="1"/>
</dbReference>
<dbReference type="HOGENOM" id="CLU_539294_0_0_2"/>
<feature type="transmembrane region" description="Helical" evidence="7">
    <location>
        <begin position="253"/>
        <end position="273"/>
    </location>
</feature>
<evidence type="ECO:0000313" key="9">
    <source>
        <dbReference type="EMBL" id="EGG42005.1"/>
    </source>
</evidence>
<dbReference type="SUPFAM" id="SSF47384">
    <property type="entry name" value="Homodimeric domain of signal transducing histidine kinase"/>
    <property type="match status" value="1"/>
</dbReference>
<evidence type="ECO:0000256" key="1">
    <source>
        <dbReference type="ARBA" id="ARBA00022553"/>
    </source>
</evidence>
<feature type="domain" description="Histidine kinase" evidence="8">
    <location>
        <begin position="305"/>
        <end position="507"/>
    </location>
</feature>
<evidence type="ECO:0000256" key="5">
    <source>
        <dbReference type="ARBA" id="ARBA00022840"/>
    </source>
</evidence>
<dbReference type="InterPro" id="IPR004358">
    <property type="entry name" value="Sig_transdc_His_kin-like_C"/>
</dbReference>
<evidence type="ECO:0000256" key="3">
    <source>
        <dbReference type="ARBA" id="ARBA00022741"/>
    </source>
</evidence>
<dbReference type="PANTHER" id="PTHR43065:SF10">
    <property type="entry name" value="PEROXIDE STRESS-ACTIVATED HISTIDINE KINASE MAK3"/>
    <property type="match status" value="1"/>
</dbReference>
<evidence type="ECO:0000256" key="7">
    <source>
        <dbReference type="SAM" id="Phobius"/>
    </source>
</evidence>
<dbReference type="SMART" id="SM00388">
    <property type="entry name" value="HisKA"/>
    <property type="match status" value="1"/>
</dbReference>
<dbReference type="InterPro" id="IPR036890">
    <property type="entry name" value="HATPase_C_sf"/>
</dbReference>
<evidence type="ECO:0000256" key="2">
    <source>
        <dbReference type="ARBA" id="ARBA00022679"/>
    </source>
</evidence>
<keyword evidence="2" id="KW-0808">Transferase</keyword>
<dbReference type="GO" id="GO:0005524">
    <property type="term" value="F:ATP binding"/>
    <property type="evidence" value="ECO:0007669"/>
    <property type="project" value="UniProtKB-KW"/>
</dbReference>
<dbReference type="PROSITE" id="PS50109">
    <property type="entry name" value="HIS_KIN"/>
    <property type="match status" value="1"/>
</dbReference>
<evidence type="ECO:0000259" key="8">
    <source>
        <dbReference type="PROSITE" id="PS50109"/>
    </source>
</evidence>
<keyword evidence="6" id="KW-0902">Two-component regulatory system</keyword>
<dbReference type="Proteomes" id="UP000004348">
    <property type="component" value="Chromosome"/>
</dbReference>
<dbReference type="Pfam" id="PF02518">
    <property type="entry name" value="HATPase_c"/>
    <property type="match status" value="1"/>
</dbReference>
<dbReference type="Pfam" id="PF11271">
    <property type="entry name" value="PorA"/>
    <property type="match status" value="1"/>
</dbReference>
<dbReference type="PANTHER" id="PTHR43065">
    <property type="entry name" value="SENSOR HISTIDINE KINASE"/>
    <property type="match status" value="1"/>
</dbReference>
<dbReference type="CDD" id="cd00075">
    <property type="entry name" value="HATPase"/>
    <property type="match status" value="1"/>
</dbReference>
<dbReference type="InterPro" id="IPR021424">
    <property type="entry name" value="PorA"/>
</dbReference>
<dbReference type="InterPro" id="IPR036097">
    <property type="entry name" value="HisK_dim/P_sf"/>
</dbReference>
<dbReference type="SUPFAM" id="SSF55874">
    <property type="entry name" value="ATPase domain of HSP90 chaperone/DNA topoisomerase II/histidine kinase"/>
    <property type="match status" value="1"/>
</dbReference>
<keyword evidence="1" id="KW-0597">Phosphoprotein</keyword>
<keyword evidence="7" id="KW-0812">Transmembrane</keyword>
<dbReference type="AlphaFoldDB" id="F3KKV6"/>
<sequence>MKVMMYTNEKIKLIIGFLIILSIVVIYELSVSEIKKMPLDYHLISEHEGNDRILEHFEGGLSEPFLIRETLRQNVIDVNNDILEIKATIVGIDPSTNNVVFNSEQSFSVDRTTRKHSQSNDYFAFPPNVQKQNYEFIHPMIFTKATFVFDKISHIGDLEVYNFSCKYSGTDVSASFPQFPAKRILSDGKCMVSVEPVTGMVVYFSKQWDDYFVDDGKRGTQVELGGKQTTEYSKSILVNDAKSTKSIYHFFDVILPIMIAIIGVIVLLVVILFEKTRNQTKMIIQAQNDLIKKEKLSVIGELTARISHDLRNPLSVIKLAVDNMESRISKKLDPKIEEYIPVINDSLSRINYQINQVLGFVKTTNIDMKLVSILKILEESIKHTNIPDNIILTLPEKDFSLIANRIQLEAAFSNILSNSVDAIGQSNGKITIRARNEKDQIILEFEDSGDGIAKENIEKIFEPLFTTKQKGTGLGLASVKSIIDTHGGKISVKSPPTVFTITLPQNHETK</sequence>
<name>F3KKV6_9ARCH</name>
<dbReference type="Gene3D" id="1.10.287.130">
    <property type="match status" value="1"/>
</dbReference>
<dbReference type="EMBL" id="AEGP01000042">
    <property type="protein sequence ID" value="EGG42005.1"/>
    <property type="molecule type" value="Genomic_DNA"/>
</dbReference>
<protein>
    <submittedName>
        <fullName evidence="9">Histidine kinase</fullName>
    </submittedName>
</protein>
<reference evidence="9" key="1">
    <citation type="journal article" date="2011" name="PLoS ONE">
        <title>Genome of a low-salinity ammonia-oxidizing archaeon determined by single-cell and metagenomic analysis.</title>
        <authorList>
            <person name="Blainey P.C."/>
            <person name="Mosier A.C."/>
            <person name="Potanina A."/>
            <person name="Francis C.A."/>
            <person name="Quake S.R."/>
        </authorList>
    </citation>
    <scope>NUCLEOTIDE SEQUENCE [LARGE SCALE GENOMIC DNA]</scope>
    <source>
        <strain evidence="9">SFB1</strain>
    </source>
</reference>
<feature type="transmembrane region" description="Helical" evidence="7">
    <location>
        <begin position="12"/>
        <end position="30"/>
    </location>
</feature>
<keyword evidence="7" id="KW-0472">Membrane</keyword>
<dbReference type="PRINTS" id="PR00344">
    <property type="entry name" value="BCTRLSENSOR"/>
</dbReference>
<dbReference type="InterPro" id="IPR005467">
    <property type="entry name" value="His_kinase_dom"/>
</dbReference>
<dbReference type="CDD" id="cd00082">
    <property type="entry name" value="HisKA"/>
    <property type="match status" value="1"/>
</dbReference>
<dbReference type="SMART" id="SM00387">
    <property type="entry name" value="HATPase_c"/>
    <property type="match status" value="1"/>
</dbReference>
<keyword evidence="5" id="KW-0067">ATP-binding</keyword>
<dbReference type="GO" id="GO:0000155">
    <property type="term" value="F:phosphorelay sensor kinase activity"/>
    <property type="evidence" value="ECO:0007669"/>
    <property type="project" value="InterPro"/>
</dbReference>
<dbReference type="InterPro" id="IPR003594">
    <property type="entry name" value="HATPase_dom"/>
</dbReference>
<dbReference type="InterPro" id="IPR003661">
    <property type="entry name" value="HisK_dim/P_dom"/>
</dbReference>